<dbReference type="Proteomes" id="UP000663651">
    <property type="component" value="Chromosome"/>
</dbReference>
<protein>
    <submittedName>
        <fullName evidence="1">SBBP repeat-containing protein</fullName>
    </submittedName>
</protein>
<dbReference type="PANTHER" id="PTHR35580">
    <property type="entry name" value="CELL SURFACE GLYCOPROTEIN (S-LAYER PROTEIN)-LIKE PROTEIN"/>
    <property type="match status" value="1"/>
</dbReference>
<reference evidence="1 2" key="1">
    <citation type="submission" date="2021-03" db="EMBL/GenBank/DDBJ databases">
        <title>Geobacter metallireducens gen. nov. sp. nov., a microorganism capable of coupling the complete oxidation of organic compounds to the reduction of iron and other metals.</title>
        <authorList>
            <person name="Li Y."/>
        </authorList>
    </citation>
    <scope>NUCLEOTIDE SEQUENCE [LARGE SCALE GENOMIC DNA]</scope>
    <source>
        <strain evidence="1 2">Jerry-YX</strain>
    </source>
</reference>
<evidence type="ECO:0000313" key="2">
    <source>
        <dbReference type="Proteomes" id="UP000663651"/>
    </source>
</evidence>
<dbReference type="SUPFAM" id="SSF101898">
    <property type="entry name" value="NHL repeat"/>
    <property type="match status" value="1"/>
</dbReference>
<dbReference type="InterPro" id="IPR010620">
    <property type="entry name" value="SBBP_repeat"/>
</dbReference>
<name>A0ABX7Q583_9BACT</name>
<proteinExistence type="predicted"/>
<accession>A0ABX7Q583</accession>
<dbReference type="PANTHER" id="PTHR35580:SF1">
    <property type="entry name" value="PHYTASE-LIKE DOMAIN-CONTAINING PROTEIN"/>
    <property type="match status" value="1"/>
</dbReference>
<dbReference type="InterPro" id="IPR052918">
    <property type="entry name" value="Motility_Chemotaxis_Reg"/>
</dbReference>
<keyword evidence="2" id="KW-1185">Reference proteome</keyword>
<sequence>MITTYRSVRAVLLFIIIFGLSGCGGDSSTVDVADSSSVPPKNQLAIMSGSYGNDRGNSIAVDSAGNIVVAGYTEGSFDSGIKMGNSDLLLVKYDKNGSKMWSTQLGVTGAVTKATGVAIDGASNVYVTGYTEGELDGHITDGNREMFLVKFTPQGVKLWSRLLGETYASTEAHGVAVDSDSSVYVTGFSSKLVHPYAFDGNPFVGDTDTFLVKYRSNGDKVWSKLLGASSSYTGFPKTIGNGIAVDSSSNIYITGWTTGQFDANDSSHWPYSSVFNAKFDVNGNLQWAKTFGSGTVASRANGVAADNQGNTYIAGYNYNSHASLLLLKFDSNGNVQWSKEEQTATSDAVFQAVAVDASGNVYPTGYTQVALDGNIVTGVGDIVVVKYGPNGDKKWQKQLGFSGVFMAGYGCAVGPESLYVTGSAYSHWDLTPSVVTSGTDMIIAGFDLSSGFH</sequence>
<gene>
    <name evidence="1" type="ORF">JZM60_02785</name>
</gene>
<dbReference type="Gene3D" id="2.40.10.500">
    <property type="match status" value="1"/>
</dbReference>
<dbReference type="EMBL" id="CP071382">
    <property type="protein sequence ID" value="QSV46223.1"/>
    <property type="molecule type" value="Genomic_DNA"/>
</dbReference>
<dbReference type="RefSeq" id="WP_207164011.1">
    <property type="nucleotide sequence ID" value="NZ_CP071382.1"/>
</dbReference>
<organism evidence="1 2">
    <name type="scientific">Geobacter benzoatilyticus</name>
    <dbReference type="NCBI Taxonomy" id="2815309"/>
    <lineage>
        <taxon>Bacteria</taxon>
        <taxon>Pseudomonadati</taxon>
        <taxon>Thermodesulfobacteriota</taxon>
        <taxon>Desulfuromonadia</taxon>
        <taxon>Geobacterales</taxon>
        <taxon>Geobacteraceae</taxon>
        <taxon>Geobacter</taxon>
    </lineage>
</organism>
<dbReference type="PROSITE" id="PS51257">
    <property type="entry name" value="PROKAR_LIPOPROTEIN"/>
    <property type="match status" value="1"/>
</dbReference>
<dbReference type="InterPro" id="IPR011042">
    <property type="entry name" value="6-blade_b-propeller_TolB-like"/>
</dbReference>
<dbReference type="Pfam" id="PF06739">
    <property type="entry name" value="SBBP"/>
    <property type="match status" value="4"/>
</dbReference>
<dbReference type="Gene3D" id="2.120.10.30">
    <property type="entry name" value="TolB, C-terminal domain"/>
    <property type="match status" value="1"/>
</dbReference>
<evidence type="ECO:0000313" key="1">
    <source>
        <dbReference type="EMBL" id="QSV46223.1"/>
    </source>
</evidence>